<keyword evidence="3" id="KW-1185">Reference proteome</keyword>
<proteinExistence type="predicted"/>
<name>A0AAV7S6K7_PLEWA</name>
<dbReference type="EMBL" id="JANPWB010000008">
    <property type="protein sequence ID" value="KAJ1159857.1"/>
    <property type="molecule type" value="Genomic_DNA"/>
</dbReference>
<organism evidence="2 3">
    <name type="scientific">Pleurodeles waltl</name>
    <name type="common">Iberian ribbed newt</name>
    <dbReference type="NCBI Taxonomy" id="8319"/>
    <lineage>
        <taxon>Eukaryota</taxon>
        <taxon>Metazoa</taxon>
        <taxon>Chordata</taxon>
        <taxon>Craniata</taxon>
        <taxon>Vertebrata</taxon>
        <taxon>Euteleostomi</taxon>
        <taxon>Amphibia</taxon>
        <taxon>Batrachia</taxon>
        <taxon>Caudata</taxon>
        <taxon>Salamandroidea</taxon>
        <taxon>Salamandridae</taxon>
        <taxon>Pleurodelinae</taxon>
        <taxon>Pleurodeles</taxon>
    </lineage>
</organism>
<dbReference type="Proteomes" id="UP001066276">
    <property type="component" value="Chromosome 4_2"/>
</dbReference>
<sequence>MAFAAEAPDVNDECHRSATGPMSARENFRLKPERLESTQVARKARAVATEIPGDPYSTPVNGKSNHINEFSLRTLGRNATVREVGTFPLLQPKAQIGDLRALPYTCRHRAQEGRRTRLETRARGTGFVTVYIVKRSCITTKIKTRIVPKAATAEDTITEDST</sequence>
<comment type="caution">
    <text evidence="2">The sequence shown here is derived from an EMBL/GenBank/DDBJ whole genome shotgun (WGS) entry which is preliminary data.</text>
</comment>
<dbReference type="AlphaFoldDB" id="A0AAV7S6K7"/>
<reference evidence="2" key="1">
    <citation type="journal article" date="2022" name="bioRxiv">
        <title>Sequencing and chromosome-scale assembly of the giantPleurodeles waltlgenome.</title>
        <authorList>
            <person name="Brown T."/>
            <person name="Elewa A."/>
            <person name="Iarovenko S."/>
            <person name="Subramanian E."/>
            <person name="Araus A.J."/>
            <person name="Petzold A."/>
            <person name="Susuki M."/>
            <person name="Suzuki K.-i.T."/>
            <person name="Hayashi T."/>
            <person name="Toyoda A."/>
            <person name="Oliveira C."/>
            <person name="Osipova E."/>
            <person name="Leigh N.D."/>
            <person name="Simon A."/>
            <person name="Yun M.H."/>
        </authorList>
    </citation>
    <scope>NUCLEOTIDE SEQUENCE</scope>
    <source>
        <strain evidence="2">20211129_DDA</strain>
        <tissue evidence="2">Liver</tissue>
    </source>
</reference>
<protein>
    <submittedName>
        <fullName evidence="2">Uncharacterized protein</fullName>
    </submittedName>
</protein>
<accession>A0AAV7S6K7</accession>
<evidence type="ECO:0000256" key="1">
    <source>
        <dbReference type="SAM" id="MobiDB-lite"/>
    </source>
</evidence>
<gene>
    <name evidence="2" type="ORF">NDU88_000361</name>
</gene>
<feature type="region of interest" description="Disordered" evidence="1">
    <location>
        <begin position="1"/>
        <end position="27"/>
    </location>
</feature>
<evidence type="ECO:0000313" key="2">
    <source>
        <dbReference type="EMBL" id="KAJ1159857.1"/>
    </source>
</evidence>
<evidence type="ECO:0000313" key="3">
    <source>
        <dbReference type="Proteomes" id="UP001066276"/>
    </source>
</evidence>